<dbReference type="SMART" id="SM00047">
    <property type="entry name" value="LYZ2"/>
    <property type="match status" value="1"/>
</dbReference>
<organism evidence="2 3">
    <name type="scientific">Dethiobacter alkaliphilus AHT 1</name>
    <dbReference type="NCBI Taxonomy" id="555088"/>
    <lineage>
        <taxon>Bacteria</taxon>
        <taxon>Bacillati</taxon>
        <taxon>Bacillota</taxon>
        <taxon>Dethiobacteria</taxon>
        <taxon>Dethiobacterales</taxon>
        <taxon>Dethiobacteraceae</taxon>
        <taxon>Dethiobacter</taxon>
    </lineage>
</organism>
<comment type="caution">
    <text evidence="2">The sequence shown here is derived from an EMBL/GenBank/DDBJ whole genome shotgun (WGS) entry which is preliminary data.</text>
</comment>
<keyword evidence="3" id="KW-1185">Reference proteome</keyword>
<dbReference type="eggNOG" id="COG4193">
    <property type="taxonomic scope" value="Bacteria"/>
</dbReference>
<dbReference type="GO" id="GO:0004040">
    <property type="term" value="F:amidase activity"/>
    <property type="evidence" value="ECO:0007669"/>
    <property type="project" value="InterPro"/>
</dbReference>
<evidence type="ECO:0000259" key="1">
    <source>
        <dbReference type="SMART" id="SM00047"/>
    </source>
</evidence>
<dbReference type="AlphaFoldDB" id="C0GIC8"/>
<dbReference type="OrthoDB" id="9816557at2"/>
<evidence type="ECO:0000313" key="2">
    <source>
        <dbReference type="EMBL" id="EEG76976.1"/>
    </source>
</evidence>
<proteinExistence type="predicted"/>
<dbReference type="Gene3D" id="2.30.30.40">
    <property type="entry name" value="SH3 Domains"/>
    <property type="match status" value="1"/>
</dbReference>
<dbReference type="Pfam" id="PF01832">
    <property type="entry name" value="Glucosaminidase"/>
    <property type="match status" value="1"/>
</dbReference>
<evidence type="ECO:0000313" key="3">
    <source>
        <dbReference type="Proteomes" id="UP000006443"/>
    </source>
</evidence>
<dbReference type="Gene3D" id="1.10.530.10">
    <property type="match status" value="1"/>
</dbReference>
<reference evidence="2 3" key="1">
    <citation type="submission" date="2009-02" db="EMBL/GenBank/DDBJ databases">
        <title>Sequencing of the draft genome and assembly of Dethiobacter alkaliphilus AHT 1.</title>
        <authorList>
            <consortium name="US DOE Joint Genome Institute (JGI-PGF)"/>
            <person name="Lucas S."/>
            <person name="Copeland A."/>
            <person name="Lapidus A."/>
            <person name="Glavina del Rio T."/>
            <person name="Dalin E."/>
            <person name="Tice H."/>
            <person name="Bruce D."/>
            <person name="Goodwin L."/>
            <person name="Pitluck S."/>
            <person name="Larimer F."/>
            <person name="Land M.L."/>
            <person name="Hauser L."/>
            <person name="Muyzer G."/>
        </authorList>
    </citation>
    <scope>NUCLEOTIDE SEQUENCE [LARGE SCALE GENOMIC DNA]</scope>
    <source>
        <strain evidence="2 3">AHT 1</strain>
    </source>
</reference>
<accession>C0GIC8</accession>
<name>C0GIC8_DETAL</name>
<dbReference type="EMBL" id="ACJM01000011">
    <property type="protein sequence ID" value="EEG76976.1"/>
    <property type="molecule type" value="Genomic_DNA"/>
</dbReference>
<gene>
    <name evidence="2" type="ORF">DealDRAFT_2237</name>
</gene>
<dbReference type="EC" id="3.2.1.96" evidence="2"/>
<dbReference type="GO" id="GO:0033925">
    <property type="term" value="F:mannosyl-glycoprotein endo-beta-N-acetylglucosaminidase activity"/>
    <property type="evidence" value="ECO:0007669"/>
    <property type="project" value="UniProtKB-EC"/>
</dbReference>
<keyword evidence="2" id="KW-0378">Hydrolase</keyword>
<dbReference type="RefSeq" id="WP_008517454.1">
    <property type="nucleotide sequence ID" value="NZ_ACJM01000011.1"/>
</dbReference>
<dbReference type="Proteomes" id="UP000006443">
    <property type="component" value="Unassembled WGS sequence"/>
</dbReference>
<keyword evidence="2" id="KW-0326">Glycosidase</keyword>
<feature type="domain" description="Mannosyl-glycoprotein endo-beta-N-acetylglucosamidase-like" evidence="1">
    <location>
        <begin position="468"/>
        <end position="625"/>
    </location>
</feature>
<dbReference type="InterPro" id="IPR002901">
    <property type="entry name" value="MGlyc_endo_b_GlcNAc-like_dom"/>
</dbReference>
<sequence length="631" mass="69191">MVRGIFPTGWLKVFFSAFLVLLLLTSHVSAAIIGFVAEGSDGKYYEYDYDDLLESYVMNMLGSDAKLFNDFRKKSLTAYLDDVNGYVDYEDVLEAYALSIITGKKFDVNAYTAGGNARLASMPNSVIVVTEESGKLVFTEKALDALENVLERINKASTVDEMRVALLERSSALGINLAAYNNLNSYGKTAAINEVLRKRPEDGYGSAKQIKDTFDNAVSAARAQLDAAVKAVNDASDTSKMRKALTDNDKVLELKLDRYSLSSSEADNLAGNLLGERPFASAGELRYILHTHILGKRFGAEVTHTRYPITLKEALDIQMALTNPRPQTDLYGGGWQNAKRDDVEYHLNPYNFIDLDYTGGNTEEIRITASSLRVRERPTTNSPQLKTDAGANIAVTNGQVFTILAAAEAEPDTAAGTEGTWYKISVQGKEGWVCGAYVTNSTSALSSSIFQFLVLTGNAGTTEEVLNNILSGRGTLHNQGAAFLQGSKEHNINEVFLVSLALHETGNGTSKLATGIEVEDVDNKVEGKNVVKVYNMFGIGARDSNPNHLGAQRAYQEGWFSPEEAIKGGAAFAARSYISRNQDTLYKMRWNPANPGTYQYASDIGWAAKQVGRYNQIGNYNLKFDIPRYKQ</sequence>
<dbReference type="STRING" id="555088.DealDRAFT_2237"/>
<protein>
    <submittedName>
        <fullName evidence="2">Mannosyl-glycoprotein endo-beta-N-acetylglucosaminidase</fullName>
        <ecNumber evidence="2">3.2.1.96</ecNumber>
    </submittedName>
</protein>